<proteinExistence type="predicted"/>
<evidence type="ECO:0000256" key="1">
    <source>
        <dbReference type="SAM" id="Coils"/>
    </source>
</evidence>
<evidence type="ECO:0000313" key="3">
    <source>
        <dbReference type="Proteomes" id="UP000692954"/>
    </source>
</evidence>
<gene>
    <name evidence="2" type="ORF">PSON_ATCC_30995.1.T1400158</name>
</gene>
<dbReference type="OrthoDB" id="300570at2759"/>
<feature type="coiled-coil region" evidence="1">
    <location>
        <begin position="179"/>
        <end position="206"/>
    </location>
</feature>
<organism evidence="2 3">
    <name type="scientific">Paramecium sonneborni</name>
    <dbReference type="NCBI Taxonomy" id="65129"/>
    <lineage>
        <taxon>Eukaryota</taxon>
        <taxon>Sar</taxon>
        <taxon>Alveolata</taxon>
        <taxon>Ciliophora</taxon>
        <taxon>Intramacronucleata</taxon>
        <taxon>Oligohymenophorea</taxon>
        <taxon>Peniculida</taxon>
        <taxon>Parameciidae</taxon>
        <taxon>Paramecium</taxon>
    </lineage>
</organism>
<name>A0A8S1R5A3_9CILI</name>
<dbReference type="EMBL" id="CAJJDN010000140">
    <property type="protein sequence ID" value="CAD8122819.1"/>
    <property type="molecule type" value="Genomic_DNA"/>
</dbReference>
<reference evidence="2" key="1">
    <citation type="submission" date="2021-01" db="EMBL/GenBank/DDBJ databases">
        <authorList>
            <consortium name="Genoscope - CEA"/>
            <person name="William W."/>
        </authorList>
    </citation>
    <scope>NUCLEOTIDE SEQUENCE</scope>
</reference>
<keyword evidence="3" id="KW-1185">Reference proteome</keyword>
<keyword evidence="1" id="KW-0175">Coiled coil</keyword>
<dbReference type="Proteomes" id="UP000692954">
    <property type="component" value="Unassembled WGS sequence"/>
</dbReference>
<protein>
    <submittedName>
        <fullName evidence="2">Uncharacterized protein</fullName>
    </submittedName>
</protein>
<evidence type="ECO:0000313" key="2">
    <source>
        <dbReference type="EMBL" id="CAD8122819.1"/>
    </source>
</evidence>
<accession>A0A8S1R5A3</accession>
<sequence length="1658" mass="193563">MLRNIQQSVYKKVRDYTNPLNLLIPWLNAIFKKIMGNFFNEEIKKEQFTSMGLKQLTLKVNSLNQQMAPNIPFVLESGSISLLKLDLHKLTCLIEEVEITLNFKTIEQYEQFKITYDQKKITADKLQKIKDEIIKAYKVKSETSNNANQNAWNIIRQFLQKITFTVNKLVVHIIEPTHRDKLSLAINQISMRVRKLQEEKDQMVSTMIIGGCSLHINEQNKLFDVNNYQKESCIFSLQQKYTNKYDQHVVIHLKTELKERLKFNSTLCIRLMQMNFNYKQLQIAIRIIMSIMDHNKLIQSQDKIIIESIKQQAQQYQFTWCESQINKNYCDQVGEIKIDDMESKSLSDEATVEFNDDFEQALERSFVNEEGVDVQFEESQIEGLNQSVLNQSNLGDLNQSTLKQSIFSMSVFKELINDEDDKQGLEELDDGQLIFKMKIQKVRVIFSRDTIMDKWSVDNLKKTNYYELELDQINWLMTKEIGQQLITSVKQTKIEIPIVQLFHYEYCNLLPEDKFQDQTNDDENQEIFQSINENCPINPQNLENQMFHSCYNLSQNDVLEKIALKKSEFIKEQGNYYYKKKCLLQLYDGTKEQEDKNLIIKIDNQFIYSQEKIKSIDNGLQIKMHHLNNTQAISIKKIDINLSIDEILELIEIFKIDHQRKSIKSIPNLNLITIHQLQFKILIQETDYVDFYYLQQIIKNDPNSSSVIHQQQKISYFAFNIIDFQVQQSSSGLITFDQIECLKIEYDRIKQIFNNEIIAEIGAQENSQTLTRPIIKLMDTEEIRVAIPKVEIFINTSSMEFAKTLLIVLKDFQKRSKELTKSNKESKQIIKLLFDEIIIKINLEQQSNTNQTRFIVHASKLAVEMIGKDEVLLTLYNCLAVDLSWNCKKPKQDIPIYGSPNEVKTKDQPNQIIHFRNQKYQANQVLFYKQERFNREEFKTLLQNEMIKSDHNMAFQYTTIKLKTNRYLNPDCLDVLQGRTNLVTLKMNKNKKMEIKYQHGIIQIDEQLIETTTTILDLTQRWEQILIPKQINLQQSQSKSIFTLTIQNIWLNYLPTYRKSTLLKQYLQKKEAIKSLIAIQPEQLYYSWIRVLIRIKSATLSSDLQAHLSSAQIYVKSTSKDIKHANLSFLNPILLVPPKNGLFDENRKFSDGFQIDKDEQGLLRLLCFQKLFKIKGVTISGKTINIGQISGNLKKDSIISLWDITSMTLEKIRKIIPEQVNKNQINVQQDGHQYNPSENLNIFEEDEIELPTIENIPNEKQFEIILKHLEIKLTVGQHFPPEVFSDTNPINTEFQQHNQEQYYLEHSNQLQLEEFPQINDSQCSSIILSMKELKLICCGPTQKNINQFYLKLLHLEIADKIYSSKFSKIVGKEPSHEESNFAEIFYQIDKINNKIDLEAYIVPLRVCISGAALEFLQDIINSHQQLNPKVDMLSQLNVSNTKESIIEFCVQEGYQVTFQRISETKKSIKVGFLNIERLYCYITFDGSGVKMDGKLKGLVRLASYDNLFIFLKRAQIHNLVFENETDFIKFMFEQYQYLIRNDSQLIQKLITSFKAFQNITNILLGIQTMFMTIFKQGIVAGVCSGSIPLAKALGDEIVYLAKKPIEVCSTMSEGIGFKMANVVFSPIERVLDQFSIMTTSDRIPKEFLKKNNEDQTNA</sequence>
<comment type="caution">
    <text evidence="2">The sequence shown here is derived from an EMBL/GenBank/DDBJ whole genome shotgun (WGS) entry which is preliminary data.</text>
</comment>